<sequence length="117" mass="13482">MEPLFLKVPIVSFEAARGVLFINPGGVPILFHSSSDLQISPHFLPFSLPFFPLSFQPSPIRIYFSHRPKKLIYCDRRRVSEFQTFFKGCISGRGCCDKNSSLFAAQWLFNQVFAFYH</sequence>
<dbReference type="InParanoid" id="D7UDN2"/>
<protein>
    <submittedName>
        <fullName evidence="1">Uncharacterized protein</fullName>
    </submittedName>
</protein>
<dbReference type="Proteomes" id="UP000009183">
    <property type="component" value="Unassembled WGS sequence, unordered"/>
</dbReference>
<reference evidence="2" key="1">
    <citation type="journal article" date="2007" name="Nature">
        <title>The grapevine genome sequence suggests ancestral hexaploidization in major angiosperm phyla.</title>
        <authorList>
            <consortium name="The French-Italian Public Consortium for Grapevine Genome Characterization."/>
            <person name="Jaillon O."/>
            <person name="Aury J.-M."/>
            <person name="Noel B."/>
            <person name="Policriti A."/>
            <person name="Clepet C."/>
            <person name="Casagrande A."/>
            <person name="Choisne N."/>
            <person name="Aubourg S."/>
            <person name="Vitulo N."/>
            <person name="Jubin C."/>
            <person name="Vezzi A."/>
            <person name="Legeai F."/>
            <person name="Hugueney P."/>
            <person name="Dasilva C."/>
            <person name="Horner D."/>
            <person name="Mica E."/>
            <person name="Jublot D."/>
            <person name="Poulain J."/>
            <person name="Bruyere C."/>
            <person name="Billault A."/>
            <person name="Segurens B."/>
            <person name="Gouyvenoux M."/>
            <person name="Ugarte E."/>
            <person name="Cattonaro F."/>
            <person name="Anthouard V."/>
            <person name="Vico V."/>
            <person name="Del Fabbro C."/>
            <person name="Alaux M."/>
            <person name="Di Gaspero G."/>
            <person name="Dumas V."/>
            <person name="Felice N."/>
            <person name="Paillard S."/>
            <person name="Juman I."/>
            <person name="Moroldo M."/>
            <person name="Scalabrin S."/>
            <person name="Canaguier A."/>
            <person name="Le Clainche I."/>
            <person name="Malacrida G."/>
            <person name="Durand E."/>
            <person name="Pesole G."/>
            <person name="Laucou V."/>
            <person name="Chatelet P."/>
            <person name="Merdinoglu D."/>
            <person name="Delledonne M."/>
            <person name="Pezzotti M."/>
            <person name="Lecharny A."/>
            <person name="Scarpelli C."/>
            <person name="Artiguenave F."/>
            <person name="Pe M.E."/>
            <person name="Valle G."/>
            <person name="Morgante M."/>
            <person name="Caboche M."/>
            <person name="Adam-Blondon A.-F."/>
            <person name="Weissenbach J."/>
            <person name="Quetier F."/>
            <person name="Wincker P."/>
        </authorList>
    </citation>
    <scope>NUCLEOTIDE SEQUENCE [LARGE SCALE GENOMIC DNA]</scope>
    <source>
        <strain evidence="2">cv. Pinot noir / PN40024</strain>
    </source>
</reference>
<dbReference type="OrthoDB" id="310895at2759"/>
<gene>
    <name evidence="1" type="ORF">VIT_00s0218g00060</name>
</gene>
<organism evidence="1 2">
    <name type="scientific">Vitis vinifera</name>
    <name type="common">Grape</name>
    <dbReference type="NCBI Taxonomy" id="29760"/>
    <lineage>
        <taxon>Eukaryota</taxon>
        <taxon>Viridiplantae</taxon>
        <taxon>Streptophyta</taxon>
        <taxon>Embryophyta</taxon>
        <taxon>Tracheophyta</taxon>
        <taxon>Spermatophyta</taxon>
        <taxon>Magnoliopsida</taxon>
        <taxon>eudicotyledons</taxon>
        <taxon>Gunneridae</taxon>
        <taxon>Pentapetalae</taxon>
        <taxon>rosids</taxon>
        <taxon>Vitales</taxon>
        <taxon>Vitaceae</taxon>
        <taxon>Viteae</taxon>
        <taxon>Vitis</taxon>
    </lineage>
</organism>
<name>D7UDN2_VITVI</name>
<dbReference type="AlphaFoldDB" id="D7UDN2"/>
<evidence type="ECO:0000313" key="2">
    <source>
        <dbReference type="Proteomes" id="UP000009183"/>
    </source>
</evidence>
<dbReference type="HOGENOM" id="CLU_2089246_0_0_1"/>
<accession>D7UDN2</accession>
<dbReference type="EMBL" id="FN596763">
    <property type="protein sequence ID" value="CBI40847.3"/>
    <property type="molecule type" value="Genomic_DNA"/>
</dbReference>
<keyword evidence="2" id="KW-1185">Reference proteome</keyword>
<dbReference type="PaxDb" id="29760-VIT_00s0218g00060.t01"/>
<proteinExistence type="predicted"/>
<evidence type="ECO:0000313" key="1">
    <source>
        <dbReference type="EMBL" id="CBI40847.3"/>
    </source>
</evidence>